<dbReference type="InterPro" id="IPR006311">
    <property type="entry name" value="TAT_signal"/>
</dbReference>
<comment type="caution">
    <text evidence="2">The sequence shown here is derived from an EMBL/GenBank/DDBJ whole genome shotgun (WGS) entry which is preliminary data.</text>
</comment>
<dbReference type="PROSITE" id="PS51318">
    <property type="entry name" value="TAT"/>
    <property type="match status" value="1"/>
</dbReference>
<evidence type="ECO:0000256" key="1">
    <source>
        <dbReference type="ARBA" id="ARBA00022729"/>
    </source>
</evidence>
<dbReference type="Proteomes" id="UP000304941">
    <property type="component" value="Unassembled WGS sequence"/>
</dbReference>
<gene>
    <name evidence="2" type="ORF">FEM54_22590</name>
</gene>
<dbReference type="NCBIfam" id="TIGR01409">
    <property type="entry name" value="TAT_signal_seq"/>
    <property type="match status" value="1"/>
</dbReference>
<sequence length="55" mass="5781">MKDLTTLDGAPPHPAINDLCVQVKSAEINRRQFLRTAALLGVTVASASTFLGSAL</sequence>
<keyword evidence="1" id="KW-0732">Signal</keyword>
<evidence type="ECO:0000313" key="2">
    <source>
        <dbReference type="EMBL" id="TLG89296.1"/>
    </source>
</evidence>
<protein>
    <submittedName>
        <fullName evidence="2">Twin-arginine translocation signal domain-containing protein</fullName>
    </submittedName>
</protein>
<name>A0ABY2U085_9PSED</name>
<keyword evidence="3" id="KW-1185">Reference proteome</keyword>
<dbReference type="EMBL" id="VBVZ01000404">
    <property type="protein sequence ID" value="TLG89296.1"/>
    <property type="molecule type" value="Genomic_DNA"/>
</dbReference>
<proteinExistence type="predicted"/>
<dbReference type="InterPro" id="IPR019546">
    <property type="entry name" value="TAT_signal_bac_arc"/>
</dbReference>
<accession>A0ABY2U085</accession>
<evidence type="ECO:0000313" key="3">
    <source>
        <dbReference type="Proteomes" id="UP000304941"/>
    </source>
</evidence>
<feature type="non-terminal residue" evidence="2">
    <location>
        <position position="55"/>
    </location>
</feature>
<organism evidence="2 3">
    <name type="scientific">Pseudomonas edaphica</name>
    <dbReference type="NCBI Taxonomy" id="2006980"/>
    <lineage>
        <taxon>Bacteria</taxon>
        <taxon>Pseudomonadati</taxon>
        <taxon>Pseudomonadota</taxon>
        <taxon>Gammaproteobacteria</taxon>
        <taxon>Pseudomonadales</taxon>
        <taxon>Pseudomonadaceae</taxon>
        <taxon>Pseudomonas</taxon>
    </lineage>
</organism>
<dbReference type="RefSeq" id="WP_138453131.1">
    <property type="nucleotide sequence ID" value="NZ_VBVZ01000404.1"/>
</dbReference>
<reference evidence="2 3" key="1">
    <citation type="submission" date="2019-05" db="EMBL/GenBank/DDBJ databases">
        <title>Pseudomonas edaphica sp. nov., isolated from rhizospheric soil of Cistus ladanifer L. in Spain.</title>
        <authorList>
            <person name="Peix A."/>
        </authorList>
    </citation>
    <scope>NUCLEOTIDE SEQUENCE [LARGE SCALE GENOMIC DNA]</scope>
    <source>
        <strain evidence="2 3">RD25</strain>
    </source>
</reference>